<reference evidence="2" key="1">
    <citation type="submission" date="2022-09" db="EMBL/GenBank/DDBJ databases">
        <title>Fusarium specimens isolated from Avocado Roots.</title>
        <authorList>
            <person name="Stajich J."/>
            <person name="Roper C."/>
            <person name="Heimlech-Rivalta G."/>
        </authorList>
    </citation>
    <scope>NUCLEOTIDE SEQUENCE</scope>
    <source>
        <strain evidence="2">CF00095</strain>
    </source>
</reference>
<keyword evidence="3" id="KW-1185">Reference proteome</keyword>
<dbReference type="Proteomes" id="UP001152024">
    <property type="component" value="Unassembled WGS sequence"/>
</dbReference>
<accession>A0ABQ8R1V6</accession>
<proteinExistence type="predicted"/>
<evidence type="ECO:0000313" key="2">
    <source>
        <dbReference type="EMBL" id="KAJ4123072.1"/>
    </source>
</evidence>
<evidence type="ECO:0000256" key="1">
    <source>
        <dbReference type="SAM" id="Coils"/>
    </source>
</evidence>
<keyword evidence="1" id="KW-0175">Coiled coil</keyword>
<gene>
    <name evidence="2" type="ORF">NW768_010065</name>
</gene>
<name>A0ABQ8R1V6_FUSEQ</name>
<protein>
    <submittedName>
        <fullName evidence="2">Uncharacterized protein</fullName>
    </submittedName>
</protein>
<evidence type="ECO:0000313" key="3">
    <source>
        <dbReference type="Proteomes" id="UP001152024"/>
    </source>
</evidence>
<feature type="coiled-coil region" evidence="1">
    <location>
        <begin position="19"/>
        <end position="60"/>
    </location>
</feature>
<comment type="caution">
    <text evidence="2">The sequence shown here is derived from an EMBL/GenBank/DDBJ whole genome shotgun (WGS) entry which is preliminary data.</text>
</comment>
<sequence length="149" mass="16420">MKTTEVPPGAATASTNAQVASLQALINDLSEETKALAAKIEALEKSQVQLEEKYAAKLKDIENQIENPNNEEDDTDPELVKMQNDAREALFRELDPDDMCGPEGVITKELDAWSAAIDAQLKDDDLEVDLVLPPPSRPCLLSNIMYPRK</sequence>
<dbReference type="EMBL" id="JAOQBH010000018">
    <property type="protein sequence ID" value="KAJ4123072.1"/>
    <property type="molecule type" value="Genomic_DNA"/>
</dbReference>
<organism evidence="2 3">
    <name type="scientific">Fusarium equiseti</name>
    <name type="common">Fusarium scirpi</name>
    <dbReference type="NCBI Taxonomy" id="61235"/>
    <lineage>
        <taxon>Eukaryota</taxon>
        <taxon>Fungi</taxon>
        <taxon>Dikarya</taxon>
        <taxon>Ascomycota</taxon>
        <taxon>Pezizomycotina</taxon>
        <taxon>Sordariomycetes</taxon>
        <taxon>Hypocreomycetidae</taxon>
        <taxon>Hypocreales</taxon>
        <taxon>Nectriaceae</taxon>
        <taxon>Fusarium</taxon>
        <taxon>Fusarium incarnatum-equiseti species complex</taxon>
    </lineage>
</organism>